<evidence type="ECO:0000256" key="9">
    <source>
        <dbReference type="HAMAP-Rule" id="MF_00123"/>
    </source>
</evidence>
<dbReference type="InterPro" id="IPR035684">
    <property type="entry name" value="ArgRS_core"/>
</dbReference>
<protein>
    <recommendedName>
        <fullName evidence="9">Arginine--tRNA ligase</fullName>
        <ecNumber evidence="9">6.1.1.19</ecNumber>
    </recommendedName>
    <alternativeName>
        <fullName evidence="9">Arginyl-tRNA synthetase</fullName>
        <shortName evidence="9">ArgRS</shortName>
    </alternativeName>
</protein>
<evidence type="ECO:0000256" key="8">
    <source>
        <dbReference type="ARBA" id="ARBA00049339"/>
    </source>
</evidence>
<name>A0ABV4U4C8_9BACT</name>
<sequence length="593" mass="65744">MPENDLLSTLNELLGRAVGAAFGEQYGDIDPILRPAQNPKFGDYQANLAMALAKQVKQKPREVAEAIVAKLREDTEADRLFETIDIAGPGFINLRLTAEALDHYAAAMLDDDRLGVPAGPAETVVVDYSGPNVAKEMHVGHLRSSVIGDAIARVLTFQGYDVIRQNHLGDWGTQFGMLIEYLADTGWTPGSAQEAGATDTLIGDLNRLYREAKQKFDADADFADRSRKRVVALQAGDAATVELWRDLVAESKHHFNAVYERLGVSLTDRDVRGESFYNDLLPGVIEGLDTAGLLEESQGAAVVFLEGYQDREGEPLPLIVRKGDGGYLYATTDLAAARYRVDELGARRVIYVTDARQSQHFAMVFATLRKAGWADDAIRLDHVAFGTVLGPDRKPFKTRSGDTVRLADLLDEAERRAEAVLAEKNTELSANERQEIAHVVGIGALKYADLSNDRIKDYVFDWDRMLAFDGNTAPYLQNAYVRIRSIFRKGQRDADHVRSETISVLQPTERALVLKLLQWPTTVAAVADSLEPHRLCTFLYELASAYHQFYEQCPVLSADEVTMRESRLALCELVARTLRQGLDLLGIDVVEQM</sequence>
<dbReference type="GO" id="GO:0004814">
    <property type="term" value="F:arginine-tRNA ligase activity"/>
    <property type="evidence" value="ECO:0007669"/>
    <property type="project" value="UniProtKB-EC"/>
</dbReference>
<evidence type="ECO:0000259" key="12">
    <source>
        <dbReference type="SMART" id="SM01016"/>
    </source>
</evidence>
<keyword evidence="3 9" id="KW-0436">Ligase</keyword>
<evidence type="ECO:0000256" key="6">
    <source>
        <dbReference type="ARBA" id="ARBA00022917"/>
    </source>
</evidence>
<dbReference type="Pfam" id="PF03485">
    <property type="entry name" value="Arg_tRNA_synt_N"/>
    <property type="match status" value="1"/>
</dbReference>
<evidence type="ECO:0000259" key="11">
    <source>
        <dbReference type="SMART" id="SM00836"/>
    </source>
</evidence>
<dbReference type="PANTHER" id="PTHR11956">
    <property type="entry name" value="ARGINYL-TRNA SYNTHETASE"/>
    <property type="match status" value="1"/>
</dbReference>
<dbReference type="EMBL" id="JBGUBD010000005">
    <property type="protein sequence ID" value="MFA9478386.1"/>
    <property type="molecule type" value="Genomic_DNA"/>
</dbReference>
<dbReference type="NCBIfam" id="TIGR00456">
    <property type="entry name" value="argS"/>
    <property type="match status" value="1"/>
</dbReference>
<evidence type="ECO:0000313" key="14">
    <source>
        <dbReference type="Proteomes" id="UP001575105"/>
    </source>
</evidence>
<evidence type="ECO:0000256" key="4">
    <source>
        <dbReference type="ARBA" id="ARBA00022741"/>
    </source>
</evidence>
<dbReference type="PRINTS" id="PR01038">
    <property type="entry name" value="TRNASYNTHARG"/>
</dbReference>
<dbReference type="Pfam" id="PF00750">
    <property type="entry name" value="tRNA-synt_1d"/>
    <property type="match status" value="1"/>
</dbReference>
<evidence type="ECO:0000256" key="5">
    <source>
        <dbReference type="ARBA" id="ARBA00022840"/>
    </source>
</evidence>
<dbReference type="SUPFAM" id="SSF52374">
    <property type="entry name" value="Nucleotidylyl transferase"/>
    <property type="match status" value="1"/>
</dbReference>
<keyword evidence="4 9" id="KW-0547">Nucleotide-binding</keyword>
<evidence type="ECO:0000256" key="10">
    <source>
        <dbReference type="RuleBase" id="RU363038"/>
    </source>
</evidence>
<evidence type="ECO:0000256" key="1">
    <source>
        <dbReference type="ARBA" id="ARBA00005594"/>
    </source>
</evidence>
<dbReference type="EC" id="6.1.1.19" evidence="9"/>
<dbReference type="Pfam" id="PF05746">
    <property type="entry name" value="DALR_1"/>
    <property type="match status" value="1"/>
</dbReference>
<reference evidence="13 14" key="1">
    <citation type="submission" date="2024-08" db="EMBL/GenBank/DDBJ databases">
        <title>Whole-genome sequencing of halo(alkali)philic microorganisms from hypersaline lakes.</title>
        <authorList>
            <person name="Sorokin D.Y."/>
            <person name="Merkel A.Y."/>
            <person name="Messina E."/>
            <person name="Yakimov M."/>
        </authorList>
    </citation>
    <scope>NUCLEOTIDE SEQUENCE [LARGE SCALE GENOMIC DNA]</scope>
    <source>
        <strain evidence="13 14">AB-hyl4</strain>
    </source>
</reference>
<comment type="similarity">
    <text evidence="1 9 10">Belongs to the class-I aminoacyl-tRNA synthetase family.</text>
</comment>
<feature type="short sequence motif" description="'HIGH' region" evidence="9">
    <location>
        <begin position="131"/>
        <end position="141"/>
    </location>
</feature>
<dbReference type="SUPFAM" id="SSF47323">
    <property type="entry name" value="Anticodon-binding domain of a subclass of class I aminoacyl-tRNA synthetases"/>
    <property type="match status" value="1"/>
</dbReference>
<keyword evidence="2 9" id="KW-0963">Cytoplasm</keyword>
<dbReference type="InterPro" id="IPR009080">
    <property type="entry name" value="tRNAsynth_Ia_anticodon-bd"/>
</dbReference>
<dbReference type="HAMAP" id="MF_00123">
    <property type="entry name" value="Arg_tRNA_synth"/>
    <property type="match status" value="1"/>
</dbReference>
<keyword evidence="7 9" id="KW-0030">Aminoacyl-tRNA synthetase</keyword>
<dbReference type="InterPro" id="IPR005148">
    <property type="entry name" value="Arg-tRNA-synth_N"/>
</dbReference>
<accession>A0ABV4U4C8</accession>
<dbReference type="Gene3D" id="3.40.50.620">
    <property type="entry name" value="HUPs"/>
    <property type="match status" value="1"/>
</dbReference>
<feature type="domain" description="Arginyl tRNA synthetase N-terminal" evidence="12">
    <location>
        <begin position="8"/>
        <end position="96"/>
    </location>
</feature>
<comment type="subunit">
    <text evidence="9">Monomer.</text>
</comment>
<dbReference type="InterPro" id="IPR008909">
    <property type="entry name" value="DALR_anticod-bd"/>
</dbReference>
<dbReference type="Proteomes" id="UP001575105">
    <property type="component" value="Unassembled WGS sequence"/>
</dbReference>
<dbReference type="SMART" id="SM01016">
    <property type="entry name" value="Arg_tRNA_synt_N"/>
    <property type="match status" value="1"/>
</dbReference>
<dbReference type="PANTHER" id="PTHR11956:SF5">
    <property type="entry name" value="ARGININE--TRNA LIGASE, CYTOPLASMIC"/>
    <property type="match status" value="1"/>
</dbReference>
<dbReference type="SUPFAM" id="SSF55190">
    <property type="entry name" value="Arginyl-tRNA synthetase (ArgRS), N-terminal 'additional' domain"/>
    <property type="match status" value="1"/>
</dbReference>
<dbReference type="CDD" id="cd07956">
    <property type="entry name" value="Anticodon_Ia_Arg"/>
    <property type="match status" value="1"/>
</dbReference>
<comment type="subcellular location">
    <subcellularLocation>
        <location evidence="9">Cytoplasm</location>
    </subcellularLocation>
</comment>
<evidence type="ECO:0000256" key="7">
    <source>
        <dbReference type="ARBA" id="ARBA00023146"/>
    </source>
</evidence>
<dbReference type="Gene3D" id="3.30.1360.70">
    <property type="entry name" value="Arginyl tRNA synthetase N-terminal domain"/>
    <property type="match status" value="1"/>
</dbReference>
<keyword evidence="14" id="KW-1185">Reference proteome</keyword>
<dbReference type="InterPro" id="IPR014729">
    <property type="entry name" value="Rossmann-like_a/b/a_fold"/>
</dbReference>
<proteinExistence type="inferred from homology"/>
<organism evidence="13 14">
    <name type="scientific">Natronomicrosphaera hydrolytica</name>
    <dbReference type="NCBI Taxonomy" id="3242702"/>
    <lineage>
        <taxon>Bacteria</taxon>
        <taxon>Pseudomonadati</taxon>
        <taxon>Planctomycetota</taxon>
        <taxon>Phycisphaerae</taxon>
        <taxon>Phycisphaerales</taxon>
        <taxon>Phycisphaeraceae</taxon>
        <taxon>Natronomicrosphaera</taxon>
    </lineage>
</organism>
<comment type="catalytic activity">
    <reaction evidence="8 9">
        <text>tRNA(Arg) + L-arginine + ATP = L-arginyl-tRNA(Arg) + AMP + diphosphate</text>
        <dbReference type="Rhea" id="RHEA:20301"/>
        <dbReference type="Rhea" id="RHEA-COMP:9658"/>
        <dbReference type="Rhea" id="RHEA-COMP:9673"/>
        <dbReference type="ChEBI" id="CHEBI:30616"/>
        <dbReference type="ChEBI" id="CHEBI:32682"/>
        <dbReference type="ChEBI" id="CHEBI:33019"/>
        <dbReference type="ChEBI" id="CHEBI:78442"/>
        <dbReference type="ChEBI" id="CHEBI:78513"/>
        <dbReference type="ChEBI" id="CHEBI:456215"/>
        <dbReference type="EC" id="6.1.1.19"/>
    </reaction>
</comment>
<dbReference type="CDD" id="cd00671">
    <property type="entry name" value="ArgRS_core"/>
    <property type="match status" value="1"/>
</dbReference>
<evidence type="ECO:0000313" key="13">
    <source>
        <dbReference type="EMBL" id="MFA9478386.1"/>
    </source>
</evidence>
<feature type="domain" description="DALR anticodon binding" evidence="11">
    <location>
        <begin position="476"/>
        <end position="593"/>
    </location>
</feature>
<keyword evidence="5 9" id="KW-0067">ATP-binding</keyword>
<keyword evidence="6 9" id="KW-0648">Protein biosynthesis</keyword>
<dbReference type="PROSITE" id="PS00178">
    <property type="entry name" value="AA_TRNA_LIGASE_I"/>
    <property type="match status" value="1"/>
</dbReference>
<dbReference type="InterPro" id="IPR001278">
    <property type="entry name" value="Arg-tRNA-ligase"/>
</dbReference>
<dbReference type="Gene3D" id="1.10.730.10">
    <property type="entry name" value="Isoleucyl-tRNA Synthetase, Domain 1"/>
    <property type="match status" value="1"/>
</dbReference>
<dbReference type="InterPro" id="IPR036695">
    <property type="entry name" value="Arg-tRNA-synth_N_sf"/>
</dbReference>
<gene>
    <name evidence="9 13" type="primary">argS</name>
    <name evidence="13" type="ORF">ACERK3_08765</name>
</gene>
<comment type="caution">
    <text evidence="13">The sequence shown here is derived from an EMBL/GenBank/DDBJ whole genome shotgun (WGS) entry which is preliminary data.</text>
</comment>
<dbReference type="RefSeq" id="WP_425345314.1">
    <property type="nucleotide sequence ID" value="NZ_JBGUBD010000005.1"/>
</dbReference>
<dbReference type="InterPro" id="IPR001412">
    <property type="entry name" value="aa-tRNA-synth_I_CS"/>
</dbReference>
<evidence type="ECO:0000256" key="2">
    <source>
        <dbReference type="ARBA" id="ARBA00022490"/>
    </source>
</evidence>
<dbReference type="SMART" id="SM00836">
    <property type="entry name" value="DALR_1"/>
    <property type="match status" value="1"/>
</dbReference>
<evidence type="ECO:0000256" key="3">
    <source>
        <dbReference type="ARBA" id="ARBA00022598"/>
    </source>
</evidence>